<dbReference type="Proteomes" id="UP000626697">
    <property type="component" value="Unassembled WGS sequence"/>
</dbReference>
<organism evidence="1 2">
    <name type="scientific">Peribacillus huizhouensis</name>
    <dbReference type="NCBI Taxonomy" id="1501239"/>
    <lineage>
        <taxon>Bacteria</taxon>
        <taxon>Bacillati</taxon>
        <taxon>Bacillota</taxon>
        <taxon>Bacilli</taxon>
        <taxon>Bacillales</taxon>
        <taxon>Bacillaceae</taxon>
        <taxon>Peribacillus</taxon>
    </lineage>
</organism>
<comment type="caution">
    <text evidence="1">The sequence shown here is derived from an EMBL/GenBank/DDBJ whole genome shotgun (WGS) entry which is preliminary data.</text>
</comment>
<protein>
    <submittedName>
        <fullName evidence="1">Uncharacterized protein</fullName>
    </submittedName>
</protein>
<keyword evidence="2" id="KW-1185">Reference proteome</keyword>
<proteinExistence type="predicted"/>
<gene>
    <name evidence="1" type="ORF">HNP81_003703</name>
</gene>
<evidence type="ECO:0000313" key="1">
    <source>
        <dbReference type="EMBL" id="MBA9028383.1"/>
    </source>
</evidence>
<evidence type="ECO:0000313" key="2">
    <source>
        <dbReference type="Proteomes" id="UP000626697"/>
    </source>
</evidence>
<accession>A0ABR6CTL9</accession>
<reference evidence="1 2" key="1">
    <citation type="submission" date="2020-08" db="EMBL/GenBank/DDBJ databases">
        <title>Genomic Encyclopedia of Type Strains, Phase IV (KMG-IV): sequencing the most valuable type-strain genomes for metagenomic binning, comparative biology and taxonomic classification.</title>
        <authorList>
            <person name="Goeker M."/>
        </authorList>
    </citation>
    <scope>NUCLEOTIDE SEQUENCE [LARGE SCALE GENOMIC DNA]</scope>
    <source>
        <strain evidence="1 2">DSM 105481</strain>
    </source>
</reference>
<sequence>MKYLQRDFSLDLNELIKATEQSFYEHIELLLSEYTPTFTERKQRINLELKKYGTDPFKPRYFSFVSVEIEIENKMFNKIIFEVPIWKCQRYLLGIPLSTKIPGSKVIGELVTLEEAKNVFREIIEDHLK</sequence>
<name>A0ABR6CTL9_9BACI</name>
<dbReference type="RefSeq" id="WP_182503505.1">
    <property type="nucleotide sequence ID" value="NZ_JACJHX010000014.1"/>
</dbReference>
<dbReference type="EMBL" id="JACJHX010000014">
    <property type="protein sequence ID" value="MBA9028383.1"/>
    <property type="molecule type" value="Genomic_DNA"/>
</dbReference>